<evidence type="ECO:0000313" key="5">
    <source>
        <dbReference type="EMBL" id="NKF21860.1"/>
    </source>
</evidence>
<sequence length="306" mass="32481">MSLQAAIVPYALRALKLALQPRVPVAVQRALSAAALCATPLPRGAAREWQNLGGVRCERLRRRDARPRRCILYLHGGGYVIGSPATHRTVTVRLALQTDADVIVPDYRLAPEHPYPAALDDALQVWRALRDGGRSADDIIVAGDSAGGGLALSLVLALRDRGEALPTAVATISPWVDLALTGDSVQARAARDPLITPACGTHWSALYRGAARADDPGCSPLYAGLAGLPPLLVHVGSEEVIYDDAQRLVAKARAAGVAVTLREYPGLWHDFHLQAGLLPEAGVAVAEIATFCRVSWNDEGARRSAA</sequence>
<evidence type="ECO:0000256" key="3">
    <source>
        <dbReference type="PROSITE-ProRule" id="PRU10038"/>
    </source>
</evidence>
<keyword evidence="6" id="KW-1185">Reference proteome</keyword>
<dbReference type="InterPro" id="IPR050300">
    <property type="entry name" value="GDXG_lipolytic_enzyme"/>
</dbReference>
<name>A0A970B5R3_9GAMM</name>
<dbReference type="RefSeq" id="WP_168147084.1">
    <property type="nucleotide sequence ID" value="NZ_JAAVXB010000002.1"/>
</dbReference>
<dbReference type="Proteomes" id="UP000653472">
    <property type="component" value="Unassembled WGS sequence"/>
</dbReference>
<dbReference type="PROSITE" id="PS01173">
    <property type="entry name" value="LIPASE_GDXG_HIS"/>
    <property type="match status" value="1"/>
</dbReference>
<comment type="similarity">
    <text evidence="1">Belongs to the 'GDXG' lipolytic enzyme family.</text>
</comment>
<protein>
    <submittedName>
        <fullName evidence="5">Alpha/beta hydrolase</fullName>
    </submittedName>
</protein>
<gene>
    <name evidence="5" type="ORF">G7Y82_05985</name>
</gene>
<dbReference type="GO" id="GO:0004806">
    <property type="term" value="F:triacylglycerol lipase activity"/>
    <property type="evidence" value="ECO:0007669"/>
    <property type="project" value="TreeGrafter"/>
</dbReference>
<reference evidence="5" key="1">
    <citation type="submission" date="2020-03" db="EMBL/GenBank/DDBJ databases">
        <title>Solimonas marina sp. nov., isolated from deep seawater of the Pacific Ocean.</title>
        <authorList>
            <person name="Liu X."/>
            <person name="Lai Q."/>
            <person name="Sun F."/>
            <person name="Gai Y."/>
            <person name="Li G."/>
            <person name="Shao Z."/>
        </authorList>
    </citation>
    <scope>NUCLEOTIDE SEQUENCE</scope>
    <source>
        <strain evidence="5">C16B3</strain>
    </source>
</reference>
<dbReference type="InterPro" id="IPR002168">
    <property type="entry name" value="Lipase_GDXG_HIS_AS"/>
</dbReference>
<keyword evidence="2 5" id="KW-0378">Hydrolase</keyword>
<dbReference type="AlphaFoldDB" id="A0A970B5R3"/>
<dbReference type="PANTHER" id="PTHR48081:SF30">
    <property type="entry name" value="ACETYL-HYDROLASE LIPR-RELATED"/>
    <property type="match status" value="1"/>
</dbReference>
<dbReference type="SUPFAM" id="SSF53474">
    <property type="entry name" value="alpha/beta-Hydrolases"/>
    <property type="match status" value="1"/>
</dbReference>
<dbReference type="EMBL" id="JAAVXB010000002">
    <property type="protein sequence ID" value="NKF21860.1"/>
    <property type="molecule type" value="Genomic_DNA"/>
</dbReference>
<dbReference type="InterPro" id="IPR033140">
    <property type="entry name" value="Lipase_GDXG_put_SER_AS"/>
</dbReference>
<proteinExistence type="inferred from homology"/>
<accession>A0A970B5R3</accession>
<comment type="caution">
    <text evidence="5">The sequence shown here is derived from an EMBL/GenBank/DDBJ whole genome shotgun (WGS) entry which is preliminary data.</text>
</comment>
<organism evidence="5 6">
    <name type="scientific">Solimonas marina</name>
    <dbReference type="NCBI Taxonomy" id="2714601"/>
    <lineage>
        <taxon>Bacteria</taxon>
        <taxon>Pseudomonadati</taxon>
        <taxon>Pseudomonadota</taxon>
        <taxon>Gammaproteobacteria</taxon>
        <taxon>Nevskiales</taxon>
        <taxon>Nevskiaceae</taxon>
        <taxon>Solimonas</taxon>
    </lineage>
</organism>
<dbReference type="InterPro" id="IPR013094">
    <property type="entry name" value="AB_hydrolase_3"/>
</dbReference>
<evidence type="ECO:0000256" key="1">
    <source>
        <dbReference type="ARBA" id="ARBA00010515"/>
    </source>
</evidence>
<dbReference type="PROSITE" id="PS01174">
    <property type="entry name" value="LIPASE_GDXG_SER"/>
    <property type="match status" value="1"/>
</dbReference>
<evidence type="ECO:0000256" key="2">
    <source>
        <dbReference type="ARBA" id="ARBA00022801"/>
    </source>
</evidence>
<feature type="active site" evidence="3">
    <location>
        <position position="145"/>
    </location>
</feature>
<dbReference type="InterPro" id="IPR029058">
    <property type="entry name" value="AB_hydrolase_fold"/>
</dbReference>
<evidence type="ECO:0000313" key="6">
    <source>
        <dbReference type="Proteomes" id="UP000653472"/>
    </source>
</evidence>
<feature type="domain" description="Alpha/beta hydrolase fold-3" evidence="4">
    <location>
        <begin position="71"/>
        <end position="272"/>
    </location>
</feature>
<dbReference type="PANTHER" id="PTHR48081">
    <property type="entry name" value="AB HYDROLASE SUPERFAMILY PROTEIN C4A8.06C"/>
    <property type="match status" value="1"/>
</dbReference>
<evidence type="ECO:0000259" key="4">
    <source>
        <dbReference type="Pfam" id="PF07859"/>
    </source>
</evidence>
<dbReference type="Pfam" id="PF07859">
    <property type="entry name" value="Abhydrolase_3"/>
    <property type="match status" value="1"/>
</dbReference>
<dbReference type="Gene3D" id="3.40.50.1820">
    <property type="entry name" value="alpha/beta hydrolase"/>
    <property type="match status" value="1"/>
</dbReference>